<dbReference type="Gene3D" id="3.40.50.720">
    <property type="entry name" value="NAD(P)-binding Rossmann-like Domain"/>
    <property type="match status" value="1"/>
</dbReference>
<evidence type="ECO:0000256" key="7">
    <source>
        <dbReference type="ARBA" id="ARBA00022741"/>
    </source>
</evidence>
<keyword evidence="9 14" id="KW-0133">Cell shape</keyword>
<evidence type="ECO:0000313" key="19">
    <source>
        <dbReference type="Proteomes" id="UP000287601"/>
    </source>
</evidence>
<dbReference type="GO" id="GO:0008360">
    <property type="term" value="P:regulation of cell shape"/>
    <property type="evidence" value="ECO:0007669"/>
    <property type="project" value="UniProtKB-KW"/>
</dbReference>
<evidence type="ECO:0000259" key="15">
    <source>
        <dbReference type="Pfam" id="PF01225"/>
    </source>
</evidence>
<dbReference type="EMBL" id="CP035281">
    <property type="protein sequence ID" value="QAT42516.1"/>
    <property type="molecule type" value="Genomic_DNA"/>
</dbReference>
<dbReference type="InterPro" id="IPR050061">
    <property type="entry name" value="MurCDEF_pg_biosynth"/>
</dbReference>
<evidence type="ECO:0000256" key="2">
    <source>
        <dbReference type="ARBA" id="ARBA00004752"/>
    </source>
</evidence>
<keyword evidence="6 14" id="KW-0132">Cell division</keyword>
<evidence type="ECO:0000256" key="1">
    <source>
        <dbReference type="ARBA" id="ARBA00004496"/>
    </source>
</evidence>
<dbReference type="InterPro" id="IPR036565">
    <property type="entry name" value="Mur-like_cat_sf"/>
</dbReference>
<evidence type="ECO:0000256" key="5">
    <source>
        <dbReference type="ARBA" id="ARBA00022598"/>
    </source>
</evidence>
<dbReference type="PANTHER" id="PTHR43445:SF3">
    <property type="entry name" value="UDP-N-ACETYLMURAMATE--L-ALANINE LIGASE"/>
    <property type="match status" value="1"/>
</dbReference>
<evidence type="ECO:0000256" key="8">
    <source>
        <dbReference type="ARBA" id="ARBA00022840"/>
    </source>
</evidence>
<keyword evidence="4 14" id="KW-0963">Cytoplasm</keyword>
<keyword evidence="11 14" id="KW-0131">Cell cycle</keyword>
<dbReference type="GO" id="GO:0005524">
    <property type="term" value="F:ATP binding"/>
    <property type="evidence" value="ECO:0007669"/>
    <property type="project" value="UniProtKB-UniRule"/>
</dbReference>
<evidence type="ECO:0000256" key="3">
    <source>
        <dbReference type="ARBA" id="ARBA00012211"/>
    </source>
</evidence>
<dbReference type="InterPro" id="IPR005758">
    <property type="entry name" value="UDP-N-AcMur_Ala_ligase_MurC"/>
</dbReference>
<keyword evidence="7 14" id="KW-0547">Nucleotide-binding</keyword>
<evidence type="ECO:0000256" key="13">
    <source>
        <dbReference type="ARBA" id="ARBA00047833"/>
    </source>
</evidence>
<dbReference type="InterPro" id="IPR004101">
    <property type="entry name" value="Mur_ligase_C"/>
</dbReference>
<comment type="similarity">
    <text evidence="14">Belongs to the MurCDEF family.</text>
</comment>
<accession>A0A410PUH0</accession>
<dbReference type="GO" id="GO:0009252">
    <property type="term" value="P:peptidoglycan biosynthetic process"/>
    <property type="evidence" value="ECO:0007669"/>
    <property type="project" value="UniProtKB-UniRule"/>
</dbReference>
<keyword evidence="19" id="KW-1185">Reference proteome</keyword>
<dbReference type="Pfam" id="PF01225">
    <property type="entry name" value="Mur_ligase"/>
    <property type="match status" value="1"/>
</dbReference>
<name>A0A410PUH0_9FIRM</name>
<reference evidence="18 19" key="1">
    <citation type="submission" date="2019-01" db="EMBL/GenBank/DDBJ databases">
        <title>Draft genomes of a novel of Aminipila strains.</title>
        <authorList>
            <person name="Ma S."/>
        </authorList>
    </citation>
    <scope>NUCLEOTIDE SEQUENCE [LARGE SCALE GENOMIC DNA]</scope>
    <source>
        <strain evidence="19">JN-39</strain>
    </source>
</reference>
<comment type="subcellular location">
    <subcellularLocation>
        <location evidence="1 14">Cytoplasm</location>
    </subcellularLocation>
</comment>
<feature type="domain" description="Mur ligase N-terminal catalytic" evidence="15">
    <location>
        <begin position="10"/>
        <end position="108"/>
    </location>
</feature>
<dbReference type="PANTHER" id="PTHR43445">
    <property type="entry name" value="UDP-N-ACETYLMURAMATE--L-ALANINE LIGASE-RELATED"/>
    <property type="match status" value="1"/>
</dbReference>
<evidence type="ECO:0000256" key="4">
    <source>
        <dbReference type="ARBA" id="ARBA00022490"/>
    </source>
</evidence>
<dbReference type="EC" id="6.3.2.8" evidence="3 14"/>
<dbReference type="GO" id="GO:0008763">
    <property type="term" value="F:UDP-N-acetylmuramate-L-alanine ligase activity"/>
    <property type="evidence" value="ECO:0007669"/>
    <property type="project" value="UniProtKB-UniRule"/>
</dbReference>
<evidence type="ECO:0000256" key="14">
    <source>
        <dbReference type="HAMAP-Rule" id="MF_00046"/>
    </source>
</evidence>
<evidence type="ECO:0000256" key="10">
    <source>
        <dbReference type="ARBA" id="ARBA00022984"/>
    </source>
</evidence>
<feature type="binding site" evidence="14">
    <location>
        <begin position="116"/>
        <end position="122"/>
    </location>
    <ligand>
        <name>ATP</name>
        <dbReference type="ChEBI" id="CHEBI:30616"/>
    </ligand>
</feature>
<comment type="catalytic activity">
    <reaction evidence="13 14">
        <text>UDP-N-acetyl-alpha-D-muramate + L-alanine + ATP = UDP-N-acetyl-alpha-D-muramoyl-L-alanine + ADP + phosphate + H(+)</text>
        <dbReference type="Rhea" id="RHEA:23372"/>
        <dbReference type="ChEBI" id="CHEBI:15378"/>
        <dbReference type="ChEBI" id="CHEBI:30616"/>
        <dbReference type="ChEBI" id="CHEBI:43474"/>
        <dbReference type="ChEBI" id="CHEBI:57972"/>
        <dbReference type="ChEBI" id="CHEBI:70757"/>
        <dbReference type="ChEBI" id="CHEBI:83898"/>
        <dbReference type="ChEBI" id="CHEBI:456216"/>
        <dbReference type="EC" id="6.3.2.8"/>
    </reaction>
</comment>
<dbReference type="KEGG" id="amij:EQM06_04310"/>
<evidence type="ECO:0000256" key="11">
    <source>
        <dbReference type="ARBA" id="ARBA00023306"/>
    </source>
</evidence>
<evidence type="ECO:0000313" key="18">
    <source>
        <dbReference type="EMBL" id="QAT42516.1"/>
    </source>
</evidence>
<proteinExistence type="inferred from homology"/>
<dbReference type="Pfam" id="PF02875">
    <property type="entry name" value="Mur_ligase_C"/>
    <property type="match status" value="1"/>
</dbReference>
<feature type="domain" description="Mur ligase C-terminal" evidence="16">
    <location>
        <begin position="315"/>
        <end position="447"/>
    </location>
</feature>
<feature type="domain" description="Mur ligase central" evidence="17">
    <location>
        <begin position="114"/>
        <end position="292"/>
    </location>
</feature>
<evidence type="ECO:0000259" key="16">
    <source>
        <dbReference type="Pfam" id="PF02875"/>
    </source>
</evidence>
<evidence type="ECO:0000256" key="9">
    <source>
        <dbReference type="ARBA" id="ARBA00022960"/>
    </source>
</evidence>
<evidence type="ECO:0000256" key="12">
    <source>
        <dbReference type="ARBA" id="ARBA00023316"/>
    </source>
</evidence>
<protein>
    <recommendedName>
        <fullName evidence="3 14">UDP-N-acetylmuramate--L-alanine ligase</fullName>
        <ecNumber evidence="3 14">6.3.2.8</ecNumber>
    </recommendedName>
    <alternativeName>
        <fullName evidence="14">UDP-N-acetylmuramoyl-L-alanine synthetase</fullName>
    </alternativeName>
</protein>
<keyword evidence="5 14" id="KW-0436">Ligase</keyword>
<comment type="pathway">
    <text evidence="2 14">Cell wall biogenesis; peptidoglycan biosynthesis.</text>
</comment>
<keyword evidence="10 14" id="KW-0573">Peptidoglycan synthesis</keyword>
<dbReference type="HAMAP" id="MF_00046">
    <property type="entry name" value="MurC"/>
    <property type="match status" value="1"/>
</dbReference>
<evidence type="ECO:0000256" key="6">
    <source>
        <dbReference type="ARBA" id="ARBA00022618"/>
    </source>
</evidence>
<dbReference type="SUPFAM" id="SSF53244">
    <property type="entry name" value="MurD-like peptide ligases, peptide-binding domain"/>
    <property type="match status" value="1"/>
</dbReference>
<comment type="function">
    <text evidence="14">Cell wall formation.</text>
</comment>
<dbReference type="InterPro" id="IPR000713">
    <property type="entry name" value="Mur_ligase_N"/>
</dbReference>
<dbReference type="Gene3D" id="3.90.190.20">
    <property type="entry name" value="Mur ligase, C-terminal domain"/>
    <property type="match status" value="1"/>
</dbReference>
<dbReference type="UniPathway" id="UPA00219"/>
<dbReference type="Gene3D" id="3.40.1190.10">
    <property type="entry name" value="Mur-like, catalytic domain"/>
    <property type="match status" value="1"/>
</dbReference>
<dbReference type="GO" id="GO:0005737">
    <property type="term" value="C:cytoplasm"/>
    <property type="evidence" value="ECO:0007669"/>
    <property type="project" value="UniProtKB-SubCell"/>
</dbReference>
<dbReference type="GO" id="GO:0051301">
    <property type="term" value="P:cell division"/>
    <property type="evidence" value="ECO:0007669"/>
    <property type="project" value="UniProtKB-KW"/>
</dbReference>
<dbReference type="AlphaFoldDB" id="A0A410PUH0"/>
<dbReference type="InterPro" id="IPR013221">
    <property type="entry name" value="Mur_ligase_cen"/>
</dbReference>
<keyword evidence="12 14" id="KW-0961">Cell wall biogenesis/degradation</keyword>
<dbReference type="SUPFAM" id="SSF53623">
    <property type="entry name" value="MurD-like peptide ligases, catalytic domain"/>
    <property type="match status" value="1"/>
</dbReference>
<evidence type="ECO:0000259" key="17">
    <source>
        <dbReference type="Pfam" id="PF08245"/>
    </source>
</evidence>
<organism evidence="18 19">
    <name type="scientific">Aminipila luticellarii</name>
    <dbReference type="NCBI Taxonomy" id="2507160"/>
    <lineage>
        <taxon>Bacteria</taxon>
        <taxon>Bacillati</taxon>
        <taxon>Bacillota</taxon>
        <taxon>Clostridia</taxon>
        <taxon>Peptostreptococcales</taxon>
        <taxon>Anaerovoracaceae</taxon>
        <taxon>Aminipila</taxon>
    </lineage>
</organism>
<gene>
    <name evidence="14" type="primary">murC</name>
    <name evidence="18" type="ORF">EQM06_04310</name>
</gene>
<dbReference type="Pfam" id="PF08245">
    <property type="entry name" value="Mur_ligase_M"/>
    <property type="match status" value="1"/>
</dbReference>
<dbReference type="NCBIfam" id="TIGR01082">
    <property type="entry name" value="murC"/>
    <property type="match status" value="1"/>
</dbReference>
<dbReference type="Proteomes" id="UP000287601">
    <property type="component" value="Chromosome"/>
</dbReference>
<sequence>MVINLSDYNHIHCIGIGGIGLSAIAEILLNRGYTVSGSDMKESEITDRLIKKGAHIFLGQREKNVDGADLVVYSSAVTQDNPEMVRAAELNIPAVTRATILGVLMSEYKNSIAVSGTHGKTTTTSMISLILEHAQKDPTILVGGNLSEIGGNVKVGKSEFFITEACEYMDSFLHLKPKIEIILNIDSDHLDYFKDIDHIVSSFKKFADLVGEDGMIVAYEANPFVNGIIKDLPNAVTFGYNENCTYYVTDVAFNSFGMPQFYVNHEGNRLCTIQLSIPGEHNILNALASFACCHSLGVDIDDIVSTLESYTGTQRRFDIIGITSDNIQIVDDYAHHPTEIKATLAAAQNIPHKDLWCLFQPHTYTRTLALFDEFAESFDKADKIVMTEIYAAREKNVYKISSKELVSEIKRLHPTKDVYYFSDFDEIANFVINNAQSGDLVITMGAGDIYKVAEIILEKDRRR</sequence>
<dbReference type="GO" id="GO:0071555">
    <property type="term" value="P:cell wall organization"/>
    <property type="evidence" value="ECO:0007669"/>
    <property type="project" value="UniProtKB-KW"/>
</dbReference>
<keyword evidence="8 14" id="KW-0067">ATP-binding</keyword>
<dbReference type="OrthoDB" id="9804126at2"/>
<dbReference type="InterPro" id="IPR036615">
    <property type="entry name" value="Mur_ligase_C_dom_sf"/>
</dbReference>
<dbReference type="SUPFAM" id="SSF51984">
    <property type="entry name" value="MurCD N-terminal domain"/>
    <property type="match status" value="1"/>
</dbReference>